<dbReference type="InterPro" id="IPR050808">
    <property type="entry name" value="Phage_Integrase"/>
</dbReference>
<gene>
    <name evidence="8" type="ordered locus">LHK_01566</name>
</gene>
<evidence type="ECO:0000313" key="9">
    <source>
        <dbReference type="Proteomes" id="UP000002010"/>
    </source>
</evidence>
<dbReference type="Pfam" id="PF00589">
    <property type="entry name" value="Phage_integrase"/>
    <property type="match status" value="1"/>
</dbReference>
<dbReference type="Proteomes" id="UP000002010">
    <property type="component" value="Chromosome"/>
</dbReference>
<dbReference type="Gene3D" id="3.30.160.390">
    <property type="entry name" value="Integrase, DNA-binding domain"/>
    <property type="match status" value="1"/>
</dbReference>
<dbReference type="InterPro" id="IPR053876">
    <property type="entry name" value="Phage_int_M"/>
</dbReference>
<dbReference type="PROSITE" id="PS51898">
    <property type="entry name" value="TYR_RECOMBINASE"/>
    <property type="match status" value="1"/>
</dbReference>
<dbReference type="InterPro" id="IPR044068">
    <property type="entry name" value="CB"/>
</dbReference>
<dbReference type="STRING" id="557598.LHK_01566"/>
<dbReference type="Pfam" id="PF22022">
    <property type="entry name" value="Phage_int_M"/>
    <property type="match status" value="1"/>
</dbReference>
<dbReference type="Pfam" id="PF13356">
    <property type="entry name" value="Arm-DNA-bind_3"/>
    <property type="match status" value="1"/>
</dbReference>
<name>C1D7W4_LARHH</name>
<dbReference type="CDD" id="cd00801">
    <property type="entry name" value="INT_P4_C"/>
    <property type="match status" value="1"/>
</dbReference>
<dbReference type="SUPFAM" id="SSF56349">
    <property type="entry name" value="DNA breaking-rejoining enzymes"/>
    <property type="match status" value="1"/>
</dbReference>
<comment type="similarity">
    <text evidence="1">Belongs to the 'phage' integrase family.</text>
</comment>
<dbReference type="eggNOG" id="COG0582">
    <property type="taxonomic scope" value="Bacteria"/>
</dbReference>
<accession>C1D7W4</accession>
<proteinExistence type="inferred from homology"/>
<dbReference type="AlphaFoldDB" id="C1D7W4"/>
<dbReference type="InterPro" id="IPR025166">
    <property type="entry name" value="Integrase_DNA_bind_dom"/>
</dbReference>
<evidence type="ECO:0000259" key="6">
    <source>
        <dbReference type="PROSITE" id="PS51898"/>
    </source>
</evidence>
<feature type="domain" description="Core-binding (CB)" evidence="7">
    <location>
        <begin position="97"/>
        <end position="177"/>
    </location>
</feature>
<dbReference type="InterPro" id="IPR002104">
    <property type="entry name" value="Integrase_catalytic"/>
</dbReference>
<dbReference type="InterPro" id="IPR010998">
    <property type="entry name" value="Integrase_recombinase_N"/>
</dbReference>
<evidence type="ECO:0000313" key="8">
    <source>
        <dbReference type="EMBL" id="ACO74554.1"/>
    </source>
</evidence>
<evidence type="ECO:0000256" key="5">
    <source>
        <dbReference type="PROSITE-ProRule" id="PRU01248"/>
    </source>
</evidence>
<protein>
    <submittedName>
        <fullName evidence="8">Integrase</fullName>
    </submittedName>
</protein>
<feature type="domain" description="Tyr recombinase" evidence="6">
    <location>
        <begin position="200"/>
        <end position="378"/>
    </location>
</feature>
<dbReference type="InterPro" id="IPR013762">
    <property type="entry name" value="Integrase-like_cat_sf"/>
</dbReference>
<dbReference type="EMBL" id="CP001154">
    <property type="protein sequence ID" value="ACO74554.1"/>
    <property type="molecule type" value="Genomic_DNA"/>
</dbReference>
<evidence type="ECO:0000256" key="1">
    <source>
        <dbReference type="ARBA" id="ARBA00008857"/>
    </source>
</evidence>
<dbReference type="InterPro" id="IPR038488">
    <property type="entry name" value="Integrase_DNA-bd_sf"/>
</dbReference>
<dbReference type="KEGG" id="lhk:LHK_01566"/>
<dbReference type="PANTHER" id="PTHR30629">
    <property type="entry name" value="PROPHAGE INTEGRASE"/>
    <property type="match status" value="1"/>
</dbReference>
<keyword evidence="2" id="KW-0229">DNA integration</keyword>
<dbReference type="GO" id="GO:0015074">
    <property type="term" value="P:DNA integration"/>
    <property type="evidence" value="ECO:0007669"/>
    <property type="project" value="UniProtKB-KW"/>
</dbReference>
<dbReference type="PROSITE" id="PS51900">
    <property type="entry name" value="CB"/>
    <property type="match status" value="1"/>
</dbReference>
<evidence type="ECO:0000259" key="7">
    <source>
        <dbReference type="PROSITE" id="PS51900"/>
    </source>
</evidence>
<keyword evidence="3 5" id="KW-0238">DNA-binding</keyword>
<dbReference type="GO" id="GO:0006310">
    <property type="term" value="P:DNA recombination"/>
    <property type="evidence" value="ECO:0007669"/>
    <property type="project" value="UniProtKB-KW"/>
</dbReference>
<keyword evidence="4" id="KW-0233">DNA recombination</keyword>
<dbReference type="InterPro" id="IPR011010">
    <property type="entry name" value="DNA_brk_join_enz"/>
</dbReference>
<sequence>MLSDTKVRQAKPQEKVYRIADARGLAIEIRPTGQKIWRYRFRLDGKANMFTIGEYPSVSLSEARKKLEEARELVFKGINPNTAKKTDIASRIEENANTFRVVADDWIQTNTHWSDTYRKQVRKTLEVDIFPCFGDLPIREISSAQVLAMLNGIIKRNAPLVARNARQWAGAVFRHGITTLRCETDPTQPLNGVIKVGKVNHHRPLKPETLPGFLKALYAYKGYGIAKPAAQLMMLTFVRTIEIRRAEWSDIDLENGVWRIPPEKMKMRTEHIVPLSRQSIAILRELQSLTGHRLYVFPNTRRPHEAITATTINRVIEYMGYKGIVSGHGFRSTASTILHELGYPEKVIELQLAHMERNKVKAAYNHAQHMEERRKMMQDWADYLDALRIKY</sequence>
<dbReference type="Gene3D" id="1.10.150.130">
    <property type="match status" value="1"/>
</dbReference>
<keyword evidence="9" id="KW-1185">Reference proteome</keyword>
<evidence type="ECO:0000256" key="2">
    <source>
        <dbReference type="ARBA" id="ARBA00022908"/>
    </source>
</evidence>
<evidence type="ECO:0000256" key="3">
    <source>
        <dbReference type="ARBA" id="ARBA00023125"/>
    </source>
</evidence>
<dbReference type="HOGENOM" id="CLU_027562_0_0_4"/>
<dbReference type="RefSeq" id="WP_012697040.1">
    <property type="nucleotide sequence ID" value="NC_012559.1"/>
</dbReference>
<reference evidence="8 9" key="1">
    <citation type="journal article" date="2009" name="PLoS Genet.">
        <title>The complete genome and proteome of Laribacter hongkongensis reveal potential mechanisms for adaptations to different temperatures and habitats.</title>
        <authorList>
            <person name="Woo P.C."/>
            <person name="Lau S.K."/>
            <person name="Tse H."/>
            <person name="Teng J.L."/>
            <person name="Curreem S.O."/>
            <person name="Tsang A.K."/>
            <person name="Fan R.Y."/>
            <person name="Wong G.K."/>
            <person name="Huang Y."/>
            <person name="Loman N.J."/>
            <person name="Snyder L.A."/>
            <person name="Cai J.J."/>
            <person name="Huang J.D."/>
            <person name="Mak W."/>
            <person name="Pallen M.J."/>
            <person name="Lok S."/>
            <person name="Yuen K.Y."/>
        </authorList>
    </citation>
    <scope>NUCLEOTIDE SEQUENCE [LARGE SCALE GENOMIC DNA]</scope>
    <source>
        <strain evidence="8 9">HLHK9</strain>
    </source>
</reference>
<dbReference type="PANTHER" id="PTHR30629:SF2">
    <property type="entry name" value="PROPHAGE INTEGRASE INTS-RELATED"/>
    <property type="match status" value="1"/>
</dbReference>
<evidence type="ECO:0000256" key="4">
    <source>
        <dbReference type="ARBA" id="ARBA00023172"/>
    </source>
</evidence>
<organism evidence="8 9">
    <name type="scientific">Laribacter hongkongensis (strain HLHK9)</name>
    <dbReference type="NCBI Taxonomy" id="557598"/>
    <lineage>
        <taxon>Bacteria</taxon>
        <taxon>Pseudomonadati</taxon>
        <taxon>Pseudomonadota</taxon>
        <taxon>Betaproteobacteria</taxon>
        <taxon>Neisseriales</taxon>
        <taxon>Aquaspirillaceae</taxon>
        <taxon>Laribacter</taxon>
    </lineage>
</organism>
<dbReference type="Gene3D" id="1.10.443.10">
    <property type="entry name" value="Intergrase catalytic core"/>
    <property type="match status" value="1"/>
</dbReference>
<dbReference type="GO" id="GO:0003677">
    <property type="term" value="F:DNA binding"/>
    <property type="evidence" value="ECO:0007669"/>
    <property type="project" value="UniProtKB-UniRule"/>
</dbReference>